<name>A0A8S4AX01_9TELE</name>
<keyword evidence="17" id="KW-1185">Reference proteome</keyword>
<feature type="domain" description="Sox C-terminal" evidence="15">
    <location>
        <begin position="508"/>
        <end position="598"/>
    </location>
</feature>
<feature type="region of interest" description="Disordered" evidence="13">
    <location>
        <begin position="330"/>
        <end position="374"/>
    </location>
</feature>
<dbReference type="GO" id="GO:0003677">
    <property type="term" value="F:DNA binding"/>
    <property type="evidence" value="ECO:0007669"/>
    <property type="project" value="UniProtKB-UniRule"/>
</dbReference>
<evidence type="ECO:0000256" key="6">
    <source>
        <dbReference type="ARBA" id="ARBA00023128"/>
    </source>
</evidence>
<evidence type="ECO:0000256" key="10">
    <source>
        <dbReference type="ARBA" id="ARBA00035299"/>
    </source>
</evidence>
<dbReference type="SMART" id="SM00398">
    <property type="entry name" value="HMG"/>
    <property type="match status" value="1"/>
</dbReference>
<keyword evidence="3" id="KW-0809">Transit peptide</keyword>
<comment type="subcellular location">
    <subcellularLocation>
        <location evidence="1">Mitochondrion</location>
    </subcellularLocation>
</comment>
<evidence type="ECO:0000313" key="16">
    <source>
        <dbReference type="EMBL" id="CAG5896181.1"/>
    </source>
</evidence>
<feature type="compositionally biased region" description="Low complexity" evidence="13">
    <location>
        <begin position="347"/>
        <end position="360"/>
    </location>
</feature>
<dbReference type="Gene3D" id="3.100.10.10">
    <property type="match status" value="1"/>
</dbReference>
<feature type="region of interest" description="Disordered" evidence="13">
    <location>
        <begin position="1"/>
        <end position="69"/>
    </location>
</feature>
<dbReference type="Proteomes" id="UP000677803">
    <property type="component" value="Unassembled WGS sequence"/>
</dbReference>
<feature type="compositionally biased region" description="Basic residues" evidence="13">
    <location>
        <begin position="446"/>
        <end position="456"/>
    </location>
</feature>
<evidence type="ECO:0000256" key="3">
    <source>
        <dbReference type="ARBA" id="ARBA00022946"/>
    </source>
</evidence>
<dbReference type="GO" id="GO:0005762">
    <property type="term" value="C:mitochondrial large ribosomal subunit"/>
    <property type="evidence" value="ECO:0007669"/>
    <property type="project" value="TreeGrafter"/>
</dbReference>
<proteinExistence type="inferred from homology"/>
<accession>A0A8S4AX01</accession>
<dbReference type="InterPro" id="IPR009071">
    <property type="entry name" value="HMG_box_dom"/>
</dbReference>
<evidence type="ECO:0000256" key="9">
    <source>
        <dbReference type="ARBA" id="ARBA00023274"/>
    </source>
</evidence>
<evidence type="ECO:0000313" key="17">
    <source>
        <dbReference type="Proteomes" id="UP000677803"/>
    </source>
</evidence>
<organism evidence="16 17">
    <name type="scientific">Menidia menidia</name>
    <name type="common">Atlantic silverside</name>
    <dbReference type="NCBI Taxonomy" id="238744"/>
    <lineage>
        <taxon>Eukaryota</taxon>
        <taxon>Metazoa</taxon>
        <taxon>Chordata</taxon>
        <taxon>Craniata</taxon>
        <taxon>Vertebrata</taxon>
        <taxon>Euteleostomi</taxon>
        <taxon>Actinopterygii</taxon>
        <taxon>Neopterygii</taxon>
        <taxon>Teleostei</taxon>
        <taxon>Neoteleostei</taxon>
        <taxon>Acanthomorphata</taxon>
        <taxon>Ovalentaria</taxon>
        <taxon>Atherinomorphae</taxon>
        <taxon>Atheriniformes</taxon>
        <taxon>Atherinopsidae</taxon>
        <taxon>Menidiinae</taxon>
        <taxon>Menidia</taxon>
    </lineage>
</organism>
<sequence length="598" mass="67086">MSFPKKPGDKALEVLKSLPRISLANLRPEPGAKKLGKRRGRGQHGGNRSGRGHKGERQRGTRPRLGFEGGQTPFYLAIPKYGFNEGHSRRPQYQPLSLKRLQYLIDLGRVDPTQPIDLTQLVNGRGVTVQPLKRDYGVQLVDEGADIFAAKINIEVQRASEGAIAAIERNGGVITTTFYDPISLGILIKPVPFFMRGQPIPKRMLPGEDMVPYYRGAENRGYLADPEKIQQARLALAQKYGYVLPDISKDELYHMLAMRKDVRQIFFGLSPGWVVNMPEKKILKPTDEKLLKYYMTLDSLVSEHNWPVLHDGRNVNCNSHFELCANSYESEDSGPGARRGEVRSPCSGPSSPLSVHSDSSCASPEAKSGPAQQRVRRPLNAFIIWTKEERRRLAQLNPDLENTDLSKILGKTWKAMSLAEKRPYMQEAERLRVQHTIDYPDYKYRPRRRKQLKKSSRPQMPDAAPPPALPLGLQGALQPHNQPQPFHSLPDFQHAPLQAGYPNPKVSGDPFSGGYPNPPPYQMEPQAYYGFSAQTQPFLDQRDPGGLGVQQGPPGASLDLYLEQAQLDMLYDLDRSEFEQYLGPGPHRPESADPGRDH</sequence>
<dbReference type="PANTHER" id="PTHR12934">
    <property type="entry name" value="50S RIBOSOMAL PROTEIN L15"/>
    <property type="match status" value="1"/>
</dbReference>
<dbReference type="Pfam" id="PF00828">
    <property type="entry name" value="Ribosomal_L27A"/>
    <property type="match status" value="1"/>
</dbReference>
<dbReference type="OrthoDB" id="361383at2759"/>
<feature type="DNA-binding region" description="HMG box" evidence="12">
    <location>
        <begin position="375"/>
        <end position="443"/>
    </location>
</feature>
<dbReference type="SUPFAM" id="SSF52080">
    <property type="entry name" value="Ribosomal proteins L15p and L18e"/>
    <property type="match status" value="1"/>
</dbReference>
<dbReference type="GO" id="GO:0003735">
    <property type="term" value="F:structural constituent of ribosome"/>
    <property type="evidence" value="ECO:0007669"/>
    <property type="project" value="InterPro"/>
</dbReference>
<dbReference type="HAMAP" id="MF_01341">
    <property type="entry name" value="Ribosomal_uL15"/>
    <property type="match status" value="1"/>
</dbReference>
<keyword evidence="6" id="KW-0496">Mitochondrion</keyword>
<dbReference type="PROSITE" id="PS51516">
    <property type="entry name" value="SOX_C"/>
    <property type="match status" value="1"/>
</dbReference>
<keyword evidence="8 12" id="KW-0539">Nucleus</keyword>
<feature type="region of interest" description="Disordered" evidence="13">
    <location>
        <begin position="578"/>
        <end position="598"/>
    </location>
</feature>
<dbReference type="SUPFAM" id="SSF47095">
    <property type="entry name" value="HMG-box"/>
    <property type="match status" value="1"/>
</dbReference>
<feature type="compositionally biased region" description="Basic and acidic residues" evidence="13">
    <location>
        <begin position="1"/>
        <end position="13"/>
    </location>
</feature>
<evidence type="ECO:0000256" key="8">
    <source>
        <dbReference type="ARBA" id="ARBA00023242"/>
    </source>
</evidence>
<dbReference type="InterPro" id="IPR030878">
    <property type="entry name" value="Ribosomal_uL15"/>
</dbReference>
<comment type="similarity">
    <text evidence="2">Belongs to the universal ribosomal protein uL15 family.</text>
</comment>
<dbReference type="InterPro" id="IPR005749">
    <property type="entry name" value="Ribosomal_uL15_bac-type"/>
</dbReference>
<keyword evidence="5" id="KW-0805">Transcription regulation</keyword>
<feature type="region of interest" description="Disordered" evidence="13">
    <location>
        <begin position="446"/>
        <end position="525"/>
    </location>
</feature>
<evidence type="ECO:0000256" key="1">
    <source>
        <dbReference type="ARBA" id="ARBA00004173"/>
    </source>
</evidence>
<evidence type="ECO:0000256" key="12">
    <source>
        <dbReference type="PROSITE-ProRule" id="PRU00267"/>
    </source>
</evidence>
<dbReference type="GO" id="GO:0006412">
    <property type="term" value="P:translation"/>
    <property type="evidence" value="ECO:0007669"/>
    <property type="project" value="InterPro"/>
</dbReference>
<dbReference type="CDD" id="cd22032">
    <property type="entry name" value="HMG-box_SoxF"/>
    <property type="match status" value="1"/>
</dbReference>
<keyword evidence="9" id="KW-0687">Ribonucleoprotein</keyword>
<keyword evidence="4" id="KW-0689">Ribosomal protein</keyword>
<keyword evidence="12" id="KW-0238">DNA-binding</keyword>
<evidence type="ECO:0000256" key="13">
    <source>
        <dbReference type="SAM" id="MobiDB-lite"/>
    </source>
</evidence>
<evidence type="ECO:0000256" key="7">
    <source>
        <dbReference type="ARBA" id="ARBA00023163"/>
    </source>
</evidence>
<dbReference type="FunFam" id="1.10.30.10:FF:000040">
    <property type="entry name" value="SRY (sex determining region Y)-box 32"/>
    <property type="match status" value="1"/>
</dbReference>
<dbReference type="Pfam" id="PF00505">
    <property type="entry name" value="HMG_box"/>
    <property type="match status" value="1"/>
</dbReference>
<evidence type="ECO:0000256" key="11">
    <source>
        <dbReference type="ARBA" id="ARBA00035423"/>
    </source>
</evidence>
<dbReference type="EMBL" id="CAJRST010006668">
    <property type="protein sequence ID" value="CAG5896181.1"/>
    <property type="molecule type" value="Genomic_DNA"/>
</dbReference>
<evidence type="ECO:0000259" key="15">
    <source>
        <dbReference type="PROSITE" id="PS51516"/>
    </source>
</evidence>
<gene>
    <name evidence="16" type="ORF">MMEN_LOCUS7197</name>
</gene>
<evidence type="ECO:0000256" key="4">
    <source>
        <dbReference type="ARBA" id="ARBA00022980"/>
    </source>
</evidence>
<dbReference type="PANTHER" id="PTHR12934:SF11">
    <property type="entry name" value="LARGE RIBOSOMAL SUBUNIT PROTEIN UL15M"/>
    <property type="match status" value="1"/>
</dbReference>
<feature type="compositionally biased region" description="Low complexity" evidence="13">
    <location>
        <begin position="470"/>
        <end position="479"/>
    </location>
</feature>
<dbReference type="FunFam" id="3.100.10.10:FF:000006">
    <property type="entry name" value="39S ribosomal protein L15, mitochondrial"/>
    <property type="match status" value="1"/>
</dbReference>
<dbReference type="InterPro" id="IPR036227">
    <property type="entry name" value="Ribosomal_uL15/eL18_sf"/>
</dbReference>
<dbReference type="AlphaFoldDB" id="A0A8S4AX01"/>
<feature type="domain" description="HMG box" evidence="14">
    <location>
        <begin position="375"/>
        <end position="443"/>
    </location>
</feature>
<dbReference type="InterPro" id="IPR021934">
    <property type="entry name" value="Sox_C"/>
</dbReference>
<reference evidence="16" key="1">
    <citation type="submission" date="2021-05" db="EMBL/GenBank/DDBJ databases">
        <authorList>
            <person name="Tigano A."/>
        </authorList>
    </citation>
    <scope>NUCLEOTIDE SEQUENCE</scope>
</reference>
<dbReference type="InterPro" id="IPR036910">
    <property type="entry name" value="HMG_box_dom_sf"/>
</dbReference>
<dbReference type="GO" id="GO:0005634">
    <property type="term" value="C:nucleus"/>
    <property type="evidence" value="ECO:0007669"/>
    <property type="project" value="UniProtKB-UniRule"/>
</dbReference>
<dbReference type="PROSITE" id="PS50118">
    <property type="entry name" value="HMG_BOX_2"/>
    <property type="match status" value="1"/>
</dbReference>
<feature type="compositionally biased region" description="Basic and acidic residues" evidence="13">
    <location>
        <begin position="587"/>
        <end position="598"/>
    </location>
</feature>
<dbReference type="Gene3D" id="1.10.30.10">
    <property type="entry name" value="High mobility group box domain"/>
    <property type="match status" value="1"/>
</dbReference>
<comment type="caution">
    <text evidence="16">The sequence shown here is derived from an EMBL/GenBank/DDBJ whole genome shotgun (WGS) entry which is preliminary data.</text>
</comment>
<evidence type="ECO:0000256" key="5">
    <source>
        <dbReference type="ARBA" id="ARBA00023015"/>
    </source>
</evidence>
<keyword evidence="7" id="KW-0804">Transcription</keyword>
<evidence type="ECO:0000256" key="2">
    <source>
        <dbReference type="ARBA" id="ARBA00007320"/>
    </source>
</evidence>
<protein>
    <recommendedName>
        <fullName evidence="10">Large ribosomal subunit protein uL15m</fullName>
    </recommendedName>
    <alternativeName>
        <fullName evidence="11">39S ribosomal protein L15, mitochondrial</fullName>
    </alternativeName>
</protein>
<dbReference type="InterPro" id="IPR021131">
    <property type="entry name" value="Ribosomal_uL15/eL18"/>
</dbReference>
<evidence type="ECO:0000259" key="14">
    <source>
        <dbReference type="PROSITE" id="PS50118"/>
    </source>
</evidence>